<dbReference type="PROSITE" id="PS50004">
    <property type="entry name" value="C2"/>
    <property type="match status" value="1"/>
</dbReference>
<dbReference type="CDD" id="cd08598">
    <property type="entry name" value="PI-PLC1c_yeast"/>
    <property type="match status" value="1"/>
</dbReference>
<feature type="domain" description="C2" evidence="8">
    <location>
        <begin position="787"/>
        <end position="949"/>
    </location>
</feature>
<evidence type="ECO:0000259" key="9">
    <source>
        <dbReference type="PROSITE" id="PS50008"/>
    </source>
</evidence>
<accession>A0A0D7B8E6</accession>
<feature type="domain" description="PI-PLC Y-box" evidence="9">
    <location>
        <begin position="676"/>
        <end position="792"/>
    </location>
</feature>
<dbReference type="Gene3D" id="2.60.40.150">
    <property type="entry name" value="C2 domain"/>
    <property type="match status" value="1"/>
</dbReference>
<evidence type="ECO:0000259" key="10">
    <source>
        <dbReference type="PROSITE" id="PS50222"/>
    </source>
</evidence>
<dbReference type="Gene3D" id="1.10.238.10">
    <property type="entry name" value="EF-hand"/>
    <property type="match status" value="2"/>
</dbReference>
<gene>
    <name evidence="11" type="ORF">CYLTODRAFT_398730</name>
</gene>
<dbReference type="Pfam" id="PF00168">
    <property type="entry name" value="C2"/>
    <property type="match status" value="1"/>
</dbReference>
<dbReference type="STRING" id="1314674.A0A0D7B8E6"/>
<evidence type="ECO:0000259" key="8">
    <source>
        <dbReference type="PROSITE" id="PS50004"/>
    </source>
</evidence>
<dbReference type="SMART" id="SM00239">
    <property type="entry name" value="C2"/>
    <property type="match status" value="1"/>
</dbReference>
<keyword evidence="2 6" id="KW-0378">Hydrolase</keyword>
<dbReference type="InterPro" id="IPR001192">
    <property type="entry name" value="PI-PLC_fam"/>
</dbReference>
<comment type="catalytic activity">
    <reaction evidence="6">
        <text>a 1,2-diacyl-sn-glycero-3-phospho-(1D-myo-inositol-4,5-bisphosphate) + H2O = 1D-myo-inositol 1,4,5-trisphosphate + a 1,2-diacyl-sn-glycerol + H(+)</text>
        <dbReference type="Rhea" id="RHEA:33179"/>
        <dbReference type="ChEBI" id="CHEBI:15377"/>
        <dbReference type="ChEBI" id="CHEBI:15378"/>
        <dbReference type="ChEBI" id="CHEBI:17815"/>
        <dbReference type="ChEBI" id="CHEBI:58456"/>
        <dbReference type="ChEBI" id="CHEBI:203600"/>
        <dbReference type="EC" id="3.1.4.11"/>
    </reaction>
</comment>
<dbReference type="SUPFAM" id="SSF50729">
    <property type="entry name" value="PH domain-like"/>
    <property type="match status" value="1"/>
</dbReference>
<dbReference type="CDD" id="cd13360">
    <property type="entry name" value="PH_PLC_fungal"/>
    <property type="match status" value="1"/>
</dbReference>
<dbReference type="AlphaFoldDB" id="A0A0D7B8E6"/>
<dbReference type="GO" id="GO:0004435">
    <property type="term" value="F:phosphatidylinositol-4,5-bisphosphate phospholipase C activity"/>
    <property type="evidence" value="ECO:0007669"/>
    <property type="project" value="UniProtKB-EC"/>
</dbReference>
<dbReference type="GO" id="GO:0048015">
    <property type="term" value="P:phosphatidylinositol-mediated signaling"/>
    <property type="evidence" value="ECO:0007669"/>
    <property type="project" value="TreeGrafter"/>
</dbReference>
<dbReference type="PROSITE" id="PS50007">
    <property type="entry name" value="PIPLC_X_DOMAIN"/>
    <property type="match status" value="1"/>
</dbReference>
<feature type="domain" description="EF-hand" evidence="10">
    <location>
        <begin position="254"/>
        <end position="289"/>
    </location>
</feature>
<dbReference type="Gene3D" id="2.30.29.30">
    <property type="entry name" value="Pleckstrin-homology domain (PH domain)/Phosphotyrosine-binding domain (PTB)"/>
    <property type="match status" value="1"/>
</dbReference>
<dbReference type="PANTHER" id="PTHR10336:SF36">
    <property type="entry name" value="1-PHOSPHATIDYLINOSITOL 4,5-BISPHOSPHATE PHOSPHODIESTERASE BETA-4"/>
    <property type="match status" value="1"/>
</dbReference>
<evidence type="ECO:0000256" key="6">
    <source>
        <dbReference type="RuleBase" id="RU361133"/>
    </source>
</evidence>
<dbReference type="SUPFAM" id="SSF51695">
    <property type="entry name" value="PLC-like phosphodiesterases"/>
    <property type="match status" value="1"/>
</dbReference>
<dbReference type="PANTHER" id="PTHR10336">
    <property type="entry name" value="PHOSPHOINOSITIDE-SPECIFIC PHOSPHOLIPASE C FAMILY PROTEIN"/>
    <property type="match status" value="1"/>
</dbReference>
<dbReference type="PRINTS" id="PR00390">
    <property type="entry name" value="PHPHLIPASEC"/>
</dbReference>
<dbReference type="EC" id="3.1.4.11" evidence="1 6"/>
<dbReference type="OrthoDB" id="269822at2759"/>
<organism evidence="11 12">
    <name type="scientific">Cylindrobasidium torrendii FP15055 ss-10</name>
    <dbReference type="NCBI Taxonomy" id="1314674"/>
    <lineage>
        <taxon>Eukaryota</taxon>
        <taxon>Fungi</taxon>
        <taxon>Dikarya</taxon>
        <taxon>Basidiomycota</taxon>
        <taxon>Agaricomycotina</taxon>
        <taxon>Agaricomycetes</taxon>
        <taxon>Agaricomycetidae</taxon>
        <taxon>Agaricales</taxon>
        <taxon>Marasmiineae</taxon>
        <taxon>Physalacriaceae</taxon>
        <taxon>Cylindrobasidium</taxon>
    </lineage>
</organism>
<dbReference type="GO" id="GO:0005509">
    <property type="term" value="F:calcium ion binding"/>
    <property type="evidence" value="ECO:0007669"/>
    <property type="project" value="InterPro"/>
</dbReference>
<feature type="compositionally biased region" description="Low complexity" evidence="7">
    <location>
        <begin position="854"/>
        <end position="872"/>
    </location>
</feature>
<protein>
    <recommendedName>
        <fullName evidence="1 6">Phosphoinositide phospholipase C</fullName>
        <ecNumber evidence="1 6">3.1.4.11</ecNumber>
    </recommendedName>
</protein>
<dbReference type="InterPro" id="IPR000909">
    <property type="entry name" value="PLipase_C_PInositol-sp_X_dom"/>
</dbReference>
<keyword evidence="4 6" id="KW-0443">Lipid metabolism</keyword>
<dbReference type="InterPro" id="IPR001711">
    <property type="entry name" value="PLipase_C_Pinositol-sp_Y"/>
</dbReference>
<evidence type="ECO:0000256" key="7">
    <source>
        <dbReference type="SAM" id="MobiDB-lite"/>
    </source>
</evidence>
<evidence type="ECO:0000256" key="4">
    <source>
        <dbReference type="ARBA" id="ARBA00023098"/>
    </source>
</evidence>
<dbReference type="SUPFAM" id="SSF49562">
    <property type="entry name" value="C2 domain (Calcium/lipid-binding domain, CaLB)"/>
    <property type="match status" value="1"/>
</dbReference>
<feature type="region of interest" description="Disordered" evidence="7">
    <location>
        <begin position="848"/>
        <end position="879"/>
    </location>
</feature>
<proteinExistence type="predicted"/>
<dbReference type="EMBL" id="KN880554">
    <property type="protein sequence ID" value="KIY66449.1"/>
    <property type="molecule type" value="Genomic_DNA"/>
</dbReference>
<reference evidence="11 12" key="1">
    <citation type="journal article" date="2015" name="Fungal Genet. Biol.">
        <title>Evolution of novel wood decay mechanisms in Agaricales revealed by the genome sequences of Fistulina hepatica and Cylindrobasidium torrendii.</title>
        <authorList>
            <person name="Floudas D."/>
            <person name="Held B.W."/>
            <person name="Riley R."/>
            <person name="Nagy L.G."/>
            <person name="Koehler G."/>
            <person name="Ransdell A.S."/>
            <person name="Younus H."/>
            <person name="Chow J."/>
            <person name="Chiniquy J."/>
            <person name="Lipzen A."/>
            <person name="Tritt A."/>
            <person name="Sun H."/>
            <person name="Haridas S."/>
            <person name="LaButti K."/>
            <person name="Ohm R.A."/>
            <person name="Kues U."/>
            <person name="Blanchette R.A."/>
            <person name="Grigoriev I.V."/>
            <person name="Minto R.E."/>
            <person name="Hibbett D.S."/>
        </authorList>
    </citation>
    <scope>NUCLEOTIDE SEQUENCE [LARGE SCALE GENOMIC DNA]</scope>
    <source>
        <strain evidence="11 12">FP15055 ss-10</strain>
    </source>
</reference>
<dbReference type="Proteomes" id="UP000054007">
    <property type="component" value="Unassembled WGS sequence"/>
</dbReference>
<evidence type="ECO:0000313" key="11">
    <source>
        <dbReference type="EMBL" id="KIY66449.1"/>
    </source>
</evidence>
<sequence length="972" mass="110450">MSTDRPKLLQRAVGVVGSNGRPTVDGLAPEPKQPKRVKLSTSIRRKLTDIVRTRSLTAPKTNGLAHRGIPTHANTIDDIPTPRSSTPTSADVVVPKLLQAGTRLIKVTAKDHKRVVFSLDADQGHIVWEGKQHRIIPIEAIKEIRSGQDARYYRQQFQWAEEYEARWLTIIYILEGRYKTLHIIAPDAKVYHLWNMTLRKLHSIRQELMQGLGNVEMRQIMWEKYYWKNADEESDQKLAFNEVEKMCKRLNISTGREDLYRLFKQADKRDRDFLDFADFRHFVKLLKSRPELDRLYHKCRGEGVFDFDAFVRFMQQKQKSTLSISELQTIFDKYSTTTSSSPPPGIDQQEYTAPSPSTPIMTWDAFASFLMSNHNTARLFEDRKVHHDMTRPLSEYFISSSHNTYLVGHQLVGASTIEGYIRALLHSCRSVEIDVYDGDDGEPMIFHGKTFTSKVSLKEVCEAIIRYGFVTSPYPIIISAEMHATLDQQDRVAEIMVEVFGDALVCRDEGEPEMEISELPSPEELKGKVLLKTKNAYLVRRGEPIDDLALDITTSSTSDSEDDRRRPELTSDFSSSFRRAKSLVVQRVRSTRRKSTLPLTPSSPRPPTIVESPVKSSFEIIRPNKFKSHRRSSSAAVATAPTRPAFSLSVTAPPQMRRPSGGANSDIQKPKMSLKLLALLVYTVGVKFRGINKKEDYLPVHMFSLSENTANKLIRSGAMMDVIKHTRDHLIRIYPKGMRLSSSNYEPHRYWSSGAQLVALNWQTYDLGYMINHAMFQRNGQCGYVLKPQALRAPQKDLLAQRTSYILDVNIISAQQLPRPKDASGMEVIEKGSVDPFVEVSVHLPDWLKEDDSSPVPSNSSASSTSPTRNNTQAKTVTYKTGTVKNNGFNPVWEERLRIPFDCFGDMRDLIFVKFAVRQSGQEDDEPLAVFCAPLSSLQQGYRHLPLHDAQMSQFLFSTLFVRLGLTECLPP</sequence>
<dbReference type="InterPro" id="IPR017946">
    <property type="entry name" value="PLC-like_Pdiesterase_TIM-brl"/>
</dbReference>
<keyword evidence="12" id="KW-1185">Reference proteome</keyword>
<dbReference type="PROSITE" id="PS50008">
    <property type="entry name" value="PIPLC_Y_DOMAIN"/>
    <property type="match status" value="1"/>
</dbReference>
<name>A0A0D7B8E6_9AGAR</name>
<dbReference type="GO" id="GO:0016042">
    <property type="term" value="P:lipid catabolic process"/>
    <property type="evidence" value="ECO:0007669"/>
    <property type="project" value="UniProtKB-KW"/>
</dbReference>
<dbReference type="InterPro" id="IPR037755">
    <property type="entry name" value="Plc1_PH"/>
</dbReference>
<feature type="region of interest" description="Disordered" evidence="7">
    <location>
        <begin position="61"/>
        <end position="88"/>
    </location>
</feature>
<evidence type="ECO:0000256" key="1">
    <source>
        <dbReference type="ARBA" id="ARBA00012368"/>
    </source>
</evidence>
<dbReference type="PROSITE" id="PS50222">
    <property type="entry name" value="EF_HAND_2"/>
    <property type="match status" value="1"/>
</dbReference>
<evidence type="ECO:0000256" key="2">
    <source>
        <dbReference type="ARBA" id="ARBA00022801"/>
    </source>
</evidence>
<evidence type="ECO:0000313" key="12">
    <source>
        <dbReference type="Proteomes" id="UP000054007"/>
    </source>
</evidence>
<dbReference type="Pfam" id="PF00387">
    <property type="entry name" value="PI-PLC-Y"/>
    <property type="match status" value="1"/>
</dbReference>
<dbReference type="InterPro" id="IPR000008">
    <property type="entry name" value="C2_dom"/>
</dbReference>
<dbReference type="CDD" id="cd00275">
    <property type="entry name" value="C2_PLC_like"/>
    <property type="match status" value="1"/>
</dbReference>
<keyword evidence="5" id="KW-0807">Transducer</keyword>
<dbReference type="Pfam" id="PF00388">
    <property type="entry name" value="PI-PLC-X"/>
    <property type="match status" value="1"/>
</dbReference>
<dbReference type="InterPro" id="IPR035892">
    <property type="entry name" value="C2_domain_sf"/>
</dbReference>
<dbReference type="InterPro" id="IPR011993">
    <property type="entry name" value="PH-like_dom_sf"/>
</dbReference>
<evidence type="ECO:0000256" key="3">
    <source>
        <dbReference type="ARBA" id="ARBA00022963"/>
    </source>
</evidence>
<dbReference type="SMART" id="SM00148">
    <property type="entry name" value="PLCXc"/>
    <property type="match status" value="1"/>
</dbReference>
<dbReference type="SUPFAM" id="SSF47473">
    <property type="entry name" value="EF-hand"/>
    <property type="match status" value="1"/>
</dbReference>
<evidence type="ECO:0000256" key="5">
    <source>
        <dbReference type="ARBA" id="ARBA00023224"/>
    </source>
</evidence>
<dbReference type="InterPro" id="IPR011992">
    <property type="entry name" value="EF-hand-dom_pair"/>
</dbReference>
<keyword evidence="3 6" id="KW-0442">Lipid degradation</keyword>
<feature type="region of interest" description="Disordered" evidence="7">
    <location>
        <begin position="585"/>
        <end position="611"/>
    </location>
</feature>
<dbReference type="GO" id="GO:0051209">
    <property type="term" value="P:release of sequestered calcium ion into cytosol"/>
    <property type="evidence" value="ECO:0007669"/>
    <property type="project" value="TreeGrafter"/>
</dbReference>
<dbReference type="Gene3D" id="3.20.20.190">
    <property type="entry name" value="Phosphatidylinositol (PI) phosphodiesterase"/>
    <property type="match status" value="1"/>
</dbReference>
<dbReference type="InterPro" id="IPR002048">
    <property type="entry name" value="EF_hand_dom"/>
</dbReference>
<dbReference type="SMART" id="SM00149">
    <property type="entry name" value="PLCYc"/>
    <property type="match status" value="1"/>
</dbReference>